<feature type="signal peptide" evidence="2">
    <location>
        <begin position="1"/>
        <end position="20"/>
    </location>
</feature>
<dbReference type="EMBL" id="CP001669">
    <property type="protein sequence ID" value="AFZ79790.1"/>
    <property type="molecule type" value="Genomic_DNA"/>
</dbReference>
<reference evidence="3 4" key="1">
    <citation type="journal article" date="2012" name="BMC Genomics">
        <title>Comparative genomic analysis and phylogenetic position of Theileria equi.</title>
        <authorList>
            <person name="Kappmeyer L.S."/>
            <person name="Thiagarajan M."/>
            <person name="Herndon D.R."/>
            <person name="Ramsay J.D."/>
            <person name="Caler E."/>
            <person name="Djikeng A."/>
            <person name="Gillespie J.J."/>
            <person name="Lau A.O."/>
            <person name="Roalson E.H."/>
            <person name="Silva J.C."/>
            <person name="Silva M.G."/>
            <person name="Suarez C.E."/>
            <person name="Ueti M.W."/>
            <person name="Nene V.M."/>
            <person name="Mealey R.H."/>
            <person name="Knowles D.P."/>
            <person name="Brayton K.A."/>
        </authorList>
    </citation>
    <scope>NUCLEOTIDE SEQUENCE [LARGE SCALE GENOMIC DNA]</scope>
    <source>
        <strain evidence="3 4">WA</strain>
    </source>
</reference>
<protein>
    <recommendedName>
        <fullName evidence="5">Signal peptide containing protein</fullName>
    </recommendedName>
</protein>
<accession>L0AW65</accession>
<dbReference type="KEGG" id="beq:BEWA_026390"/>
<evidence type="ECO:0008006" key="5">
    <source>
        <dbReference type="Google" id="ProtNLM"/>
    </source>
</evidence>
<evidence type="ECO:0000256" key="1">
    <source>
        <dbReference type="SAM" id="MobiDB-lite"/>
    </source>
</evidence>
<evidence type="ECO:0000313" key="3">
    <source>
        <dbReference type="EMBL" id="AFZ79790.1"/>
    </source>
</evidence>
<dbReference type="Proteomes" id="UP000031512">
    <property type="component" value="Chromosome 1"/>
</dbReference>
<gene>
    <name evidence="3" type="ORF">BEWA_026390</name>
</gene>
<sequence length="787" mass="88106">MRLLVTLCTICIVLLSNCGGGGNPGSQGRAVARAVPSTPNPQVSPQSPLRTSGEAKLTEGYRNPSTSGRPIPQGRAAKPGTQAPQKQPQTNGQSAAQPAQQGVSQQKLPQEPAAKAVQEAPKPAAVSQAKAVVTTTPGTPGPQNPHTNKVEAPIKGGQLTPVAINGLDTVQDNSTESKDGHLDLANADPSKVLVDKIEEGDVIHYMYHPNGATRILSVKFGQTTLWKAGNTNRLLRVHAYKKRGSSFLVHLYVKRESMEAHRYFEKDNDQWTELRIDDFIPKYEKLVLSRPAGLTDPNNLRKVSGHLHDYLRVFDIENPDGSLCKTFKCIMDNVETLLVSPFLGLKEIKCGSTSLWKAENDEECGFLKIHYVYGVPTMIHLTGERGPHVIGYAVKKDKSDDSKWKGVINYDTELKELITDFSDNITGFVLDLEDIQNTEESSVLKLSLFGMPTLVFIPKPRFYTTRITYGDIQLYVSDQGKIERVNVAYVTRYSSSISLMFIVISDKDCASVQFRLKEGDMFYIISERRYFQLLESMKNRKIDYNYHTYDMSSPDSGFQAVDSSVGSIPAKLHVPGPSTCVNKLALDDDVIWMAYVGGEVCAFAITYLKKGNPYILHIMRVNHTGQEEIYYVKGDNGWEECKKPNKILAGHKTSGNPISFELDLSSQKDDDNLQVVDMRASVIPLILFIPKANRVATSIKYGKEVVIGSVDKKKRVAFAVLYFKEKKPFLLYILLRDSSCKPEKKYYYRDDNKWKSVTWNFRWRVWTIRSTIKENFNKKLGTIAAFE</sequence>
<keyword evidence="2" id="KW-0732">Signal</keyword>
<keyword evidence="4" id="KW-1185">Reference proteome</keyword>
<dbReference type="Pfam" id="PF04385">
    <property type="entry name" value="FAINT"/>
    <property type="match status" value="1"/>
</dbReference>
<organism evidence="3 4">
    <name type="scientific">Theileria equi strain WA</name>
    <dbReference type="NCBI Taxonomy" id="1537102"/>
    <lineage>
        <taxon>Eukaryota</taxon>
        <taxon>Sar</taxon>
        <taxon>Alveolata</taxon>
        <taxon>Apicomplexa</taxon>
        <taxon>Aconoidasida</taxon>
        <taxon>Piroplasmida</taxon>
        <taxon>Theileriidae</taxon>
        <taxon>Theileria</taxon>
    </lineage>
</organism>
<feature type="compositionally biased region" description="Polar residues" evidence="1">
    <location>
        <begin position="40"/>
        <end position="50"/>
    </location>
</feature>
<dbReference type="InterPro" id="IPR007480">
    <property type="entry name" value="DUF529"/>
</dbReference>
<dbReference type="RefSeq" id="XP_004829456.1">
    <property type="nucleotide sequence ID" value="XM_004829399.1"/>
</dbReference>
<dbReference type="VEuPathDB" id="PiroplasmaDB:BEWA_026390"/>
<dbReference type="GeneID" id="15807093"/>
<evidence type="ECO:0000313" key="4">
    <source>
        <dbReference type="Proteomes" id="UP000031512"/>
    </source>
</evidence>
<name>L0AW65_THEEQ</name>
<feature type="chain" id="PRO_5003939291" description="Signal peptide containing protein" evidence="2">
    <location>
        <begin position="21"/>
        <end position="787"/>
    </location>
</feature>
<feature type="region of interest" description="Disordered" evidence="1">
    <location>
        <begin position="22"/>
        <end position="153"/>
    </location>
</feature>
<proteinExistence type="predicted"/>
<dbReference type="AlphaFoldDB" id="L0AW65"/>
<evidence type="ECO:0000256" key="2">
    <source>
        <dbReference type="SAM" id="SignalP"/>
    </source>
</evidence>
<feature type="compositionally biased region" description="Polar residues" evidence="1">
    <location>
        <begin position="82"/>
        <end position="108"/>
    </location>
</feature>